<proteinExistence type="predicted"/>
<keyword evidence="1" id="KW-0436">Ligase</keyword>
<sequence length="52" mass="5570">MADVAARRKELADRGVEFVFGFYVDVHGVPKSKCVPLASLPAMAAGSELYTV</sequence>
<evidence type="ECO:0000313" key="2">
    <source>
        <dbReference type="Proteomes" id="UP000820669"/>
    </source>
</evidence>
<dbReference type="GO" id="GO:0016874">
    <property type="term" value="F:ligase activity"/>
    <property type="evidence" value="ECO:0007669"/>
    <property type="project" value="UniProtKB-KW"/>
</dbReference>
<protein>
    <submittedName>
        <fullName evidence="1">Type III glutamate--ammonia ligase</fullName>
    </submittedName>
</protein>
<dbReference type="SUPFAM" id="SSF54368">
    <property type="entry name" value="Glutamine synthetase, N-terminal domain"/>
    <property type="match status" value="1"/>
</dbReference>
<dbReference type="InterPro" id="IPR036651">
    <property type="entry name" value="Gln_synt_N_sf"/>
</dbReference>
<gene>
    <name evidence="1" type="ORF">HF526_34165</name>
</gene>
<reference evidence="1 2" key="1">
    <citation type="submission" date="2020-04" db="EMBL/GenBank/DDBJ databases">
        <authorList>
            <person name="Klaysubun C."/>
            <person name="Duangmal K."/>
            <person name="Lipun K."/>
        </authorList>
    </citation>
    <scope>NUCLEOTIDE SEQUENCE [LARGE SCALE GENOMIC DNA]</scope>
    <source>
        <strain evidence="1 2">K10HN5</strain>
    </source>
</reference>
<feature type="non-terminal residue" evidence="1">
    <location>
        <position position="52"/>
    </location>
</feature>
<organism evidence="1 2">
    <name type="scientific">Pseudonocardia acidicola</name>
    <dbReference type="NCBI Taxonomy" id="2724939"/>
    <lineage>
        <taxon>Bacteria</taxon>
        <taxon>Bacillati</taxon>
        <taxon>Actinomycetota</taxon>
        <taxon>Actinomycetes</taxon>
        <taxon>Pseudonocardiales</taxon>
        <taxon>Pseudonocardiaceae</taxon>
        <taxon>Pseudonocardia</taxon>
    </lineage>
</organism>
<accession>A0ABX1SL30</accession>
<comment type="caution">
    <text evidence="1">The sequence shown here is derived from an EMBL/GenBank/DDBJ whole genome shotgun (WGS) entry which is preliminary data.</text>
</comment>
<evidence type="ECO:0000313" key="1">
    <source>
        <dbReference type="EMBL" id="NMI02292.1"/>
    </source>
</evidence>
<keyword evidence="2" id="KW-1185">Reference proteome</keyword>
<name>A0ABX1SL30_9PSEU</name>
<dbReference type="Proteomes" id="UP000820669">
    <property type="component" value="Unassembled WGS sequence"/>
</dbReference>
<dbReference type="EMBL" id="JAAXLA010000144">
    <property type="protein sequence ID" value="NMI02292.1"/>
    <property type="molecule type" value="Genomic_DNA"/>
</dbReference>